<keyword evidence="5" id="KW-0238">DNA-binding</keyword>
<name>A0A6P4CLM2_ARADU</name>
<evidence type="ECO:0000256" key="2">
    <source>
        <dbReference type="ARBA" id="ARBA00022723"/>
    </source>
</evidence>
<dbReference type="PANTHER" id="PTHR31973">
    <property type="entry name" value="POLYPROTEIN, PUTATIVE-RELATED"/>
    <property type="match status" value="1"/>
</dbReference>
<dbReference type="PROSITE" id="PS50966">
    <property type="entry name" value="ZF_SWIM"/>
    <property type="match status" value="1"/>
</dbReference>
<dbReference type="Proteomes" id="UP000515211">
    <property type="component" value="Chromosome 3"/>
</dbReference>
<evidence type="ECO:0000256" key="4">
    <source>
        <dbReference type="ARBA" id="ARBA00022833"/>
    </source>
</evidence>
<dbReference type="PROSITE" id="PS01007">
    <property type="entry name" value="TRANSPOSASE_MUTATOR"/>
    <property type="match status" value="1"/>
</dbReference>
<keyword evidence="6" id="KW-0233">DNA recombination</keyword>
<evidence type="ECO:0000256" key="1">
    <source>
        <dbReference type="ARBA" id="ARBA00022578"/>
    </source>
</evidence>
<sequence>MSEYFVVPVFHHGGKFVRDSGGYMSYMDGDVFNSPISNDDEGRTAFDSYNEDTEYGEVEFKVGQMLPTMDVFKQALKDYFVYEGKDVIYIKNEKQRVRAACAGESCPWLILTSWNSANRCYQVKTLFNEHNCGRDFGSNLADRAWVTSKLVKRLLTQSDMKPKQAIEHMVEEYNVHVSTKMISRALKAAREVVLDNERAQYGKIRDYLMELHRSNPGSIALMEVIPQSESLPLFDRLYICMEACKKGFKEGCRPLIGLDECFLKGYYGGQLLSVVSQDANNHFYVVAFAVVPNECKDTWKWFLTLLAEDLGAVGQHGWNFISDQQKGLELAMKEVMPNAHHRNCVLHIWKNFIKYFKDQQTKQLLWECARQTTIQEFKVSMEKMKNINQGAWEYLQRFDPAVWAKAYFSHGPKVDNITNNMCEVWNAKIIEYRGRPILTMIDDLRCYVMRKMALHKKKLENHTGKLAPVQHKRLEEFIKPKASKWRAIWAGDSDRVLFEVHRQGHKVGVNLAQRTCTCNVWQLTGMPCRHAIAAMYKIGVNLEDFVHTWLTMDSIRATYAHTMKPVNSEEYWEPTDAPRPLPPPIK</sequence>
<evidence type="ECO:0000256" key="7">
    <source>
        <dbReference type="PROSITE-ProRule" id="PRU00325"/>
    </source>
</evidence>
<dbReference type="InterPro" id="IPR004332">
    <property type="entry name" value="Transposase_MuDR"/>
</dbReference>
<proteinExistence type="predicted"/>
<dbReference type="KEGG" id="adu:107477946"/>
<dbReference type="InterPro" id="IPR006564">
    <property type="entry name" value="Znf_PMZ"/>
</dbReference>
<dbReference type="InterPro" id="IPR001207">
    <property type="entry name" value="Transposase_mutator"/>
</dbReference>
<dbReference type="GeneID" id="107477946"/>
<dbReference type="InterPro" id="IPR018289">
    <property type="entry name" value="MULE_transposase_dom"/>
</dbReference>
<dbReference type="RefSeq" id="XP_015953527.2">
    <property type="nucleotide sequence ID" value="XM_016098041.2"/>
</dbReference>
<evidence type="ECO:0000256" key="3">
    <source>
        <dbReference type="ARBA" id="ARBA00022771"/>
    </source>
</evidence>
<dbReference type="GO" id="GO:0008270">
    <property type="term" value="F:zinc ion binding"/>
    <property type="evidence" value="ECO:0007669"/>
    <property type="project" value="UniProtKB-KW"/>
</dbReference>
<organism evidence="9 10">
    <name type="scientific">Arachis duranensis</name>
    <name type="common">Wild peanut</name>
    <dbReference type="NCBI Taxonomy" id="130453"/>
    <lineage>
        <taxon>Eukaryota</taxon>
        <taxon>Viridiplantae</taxon>
        <taxon>Streptophyta</taxon>
        <taxon>Embryophyta</taxon>
        <taxon>Tracheophyta</taxon>
        <taxon>Spermatophyta</taxon>
        <taxon>Magnoliopsida</taxon>
        <taxon>eudicotyledons</taxon>
        <taxon>Gunneridae</taxon>
        <taxon>Pentapetalae</taxon>
        <taxon>rosids</taxon>
        <taxon>fabids</taxon>
        <taxon>Fabales</taxon>
        <taxon>Fabaceae</taxon>
        <taxon>Papilionoideae</taxon>
        <taxon>50 kb inversion clade</taxon>
        <taxon>dalbergioids sensu lato</taxon>
        <taxon>Dalbergieae</taxon>
        <taxon>Pterocarpus clade</taxon>
        <taxon>Arachis</taxon>
    </lineage>
</organism>
<dbReference type="PANTHER" id="PTHR31973:SF187">
    <property type="entry name" value="MUTATOR TRANSPOSASE MUDRA PROTEIN"/>
    <property type="match status" value="1"/>
</dbReference>
<feature type="domain" description="SWIM-type" evidence="8">
    <location>
        <begin position="505"/>
        <end position="539"/>
    </location>
</feature>
<keyword evidence="9" id="KW-1185">Reference proteome</keyword>
<dbReference type="GO" id="GO:0004803">
    <property type="term" value="F:transposase activity"/>
    <property type="evidence" value="ECO:0007669"/>
    <property type="project" value="InterPro"/>
</dbReference>
<keyword evidence="4" id="KW-0862">Zinc</keyword>
<reference evidence="10" key="2">
    <citation type="submission" date="2025-08" db="UniProtKB">
        <authorList>
            <consortium name="RefSeq"/>
        </authorList>
    </citation>
    <scope>IDENTIFICATION</scope>
    <source>
        <tissue evidence="10">Whole plant</tissue>
    </source>
</reference>
<dbReference type="GO" id="GO:0006313">
    <property type="term" value="P:DNA transposition"/>
    <property type="evidence" value="ECO:0007669"/>
    <property type="project" value="InterPro"/>
</dbReference>
<dbReference type="GO" id="GO:0003677">
    <property type="term" value="F:DNA binding"/>
    <property type="evidence" value="ECO:0007669"/>
    <property type="project" value="UniProtKB-KW"/>
</dbReference>
<dbReference type="Pfam" id="PF10551">
    <property type="entry name" value="MULE"/>
    <property type="match status" value="1"/>
</dbReference>
<keyword evidence="3 7" id="KW-0863">Zinc-finger</keyword>
<evidence type="ECO:0000256" key="5">
    <source>
        <dbReference type="ARBA" id="ARBA00023125"/>
    </source>
</evidence>
<gene>
    <name evidence="10" type="primary">LOC107477946</name>
</gene>
<evidence type="ECO:0000256" key="6">
    <source>
        <dbReference type="ARBA" id="ARBA00023172"/>
    </source>
</evidence>
<dbReference type="AlphaFoldDB" id="A0A6P4CLM2"/>
<reference evidence="9" key="1">
    <citation type="journal article" date="2016" name="Nat. Genet.">
        <title>The genome sequences of Arachis duranensis and Arachis ipaensis, the diploid ancestors of cultivated peanut.</title>
        <authorList>
            <person name="Bertioli D.J."/>
            <person name="Cannon S.B."/>
            <person name="Froenicke L."/>
            <person name="Huang G."/>
            <person name="Farmer A.D."/>
            <person name="Cannon E.K."/>
            <person name="Liu X."/>
            <person name="Gao D."/>
            <person name="Clevenger J."/>
            <person name="Dash S."/>
            <person name="Ren L."/>
            <person name="Moretzsohn M.C."/>
            <person name="Shirasawa K."/>
            <person name="Huang W."/>
            <person name="Vidigal B."/>
            <person name="Abernathy B."/>
            <person name="Chu Y."/>
            <person name="Niederhuth C.E."/>
            <person name="Umale P."/>
            <person name="Araujo A.C."/>
            <person name="Kozik A."/>
            <person name="Kim K.D."/>
            <person name="Burow M.D."/>
            <person name="Varshney R.K."/>
            <person name="Wang X."/>
            <person name="Zhang X."/>
            <person name="Barkley N."/>
            <person name="Guimaraes P.M."/>
            <person name="Isobe S."/>
            <person name="Guo B."/>
            <person name="Liao B."/>
            <person name="Stalker H.T."/>
            <person name="Schmitz R.J."/>
            <person name="Scheffler B.E."/>
            <person name="Leal-Bertioli S.C."/>
            <person name="Xun X."/>
            <person name="Jackson S.A."/>
            <person name="Michelmore R."/>
            <person name="Ozias-Akins P."/>
        </authorList>
    </citation>
    <scope>NUCLEOTIDE SEQUENCE [LARGE SCALE GENOMIC DNA]</scope>
    <source>
        <strain evidence="9">cv. V14167</strain>
    </source>
</reference>
<dbReference type="Pfam" id="PF04434">
    <property type="entry name" value="SWIM"/>
    <property type="match status" value="1"/>
</dbReference>
<evidence type="ECO:0000259" key="8">
    <source>
        <dbReference type="PROSITE" id="PS50966"/>
    </source>
</evidence>
<keyword evidence="1" id="KW-0815">Transposition</keyword>
<keyword evidence="2" id="KW-0479">Metal-binding</keyword>
<evidence type="ECO:0000313" key="10">
    <source>
        <dbReference type="RefSeq" id="XP_015953527.2"/>
    </source>
</evidence>
<evidence type="ECO:0000313" key="9">
    <source>
        <dbReference type="Proteomes" id="UP000515211"/>
    </source>
</evidence>
<accession>A0A6P4CLM2</accession>
<dbReference type="InterPro" id="IPR007527">
    <property type="entry name" value="Znf_SWIM"/>
</dbReference>
<protein>
    <submittedName>
        <fullName evidence="10">Uncharacterized protein LOC107477946</fullName>
    </submittedName>
</protein>
<dbReference type="SMART" id="SM00575">
    <property type="entry name" value="ZnF_PMZ"/>
    <property type="match status" value="1"/>
</dbReference>
<dbReference type="Pfam" id="PF03108">
    <property type="entry name" value="DBD_Tnp_Mut"/>
    <property type="match status" value="1"/>
</dbReference>